<accession>A0A7W6H9D6</accession>
<dbReference type="AlphaFoldDB" id="A0A7W6H9D6"/>
<dbReference type="Proteomes" id="UP000542776">
    <property type="component" value="Unassembled WGS sequence"/>
</dbReference>
<comment type="caution">
    <text evidence="1">The sequence shown here is derived from an EMBL/GenBank/DDBJ whole genome shotgun (WGS) entry which is preliminary data.</text>
</comment>
<name>A0A7W6H9D6_9HYPH</name>
<sequence>MLQADYEKLPNFIIPVHVSDTRERVETSIGPVIVYHFDEGNVGLWWHFHGRLHDHMMPLIEGRSEWNTGAKAWHITAENAPSVLEDIRAL</sequence>
<keyword evidence="2" id="KW-1185">Reference proteome</keyword>
<evidence type="ECO:0000313" key="1">
    <source>
        <dbReference type="EMBL" id="MBB4000907.1"/>
    </source>
</evidence>
<reference evidence="1 2" key="1">
    <citation type="submission" date="2020-08" db="EMBL/GenBank/DDBJ databases">
        <title>Genomic Encyclopedia of Type Strains, Phase IV (KMG-IV): sequencing the most valuable type-strain genomes for metagenomic binning, comparative biology and taxonomic classification.</title>
        <authorList>
            <person name="Goeker M."/>
        </authorList>
    </citation>
    <scope>NUCLEOTIDE SEQUENCE [LARGE SCALE GENOMIC DNA]</scope>
    <source>
        <strain evidence="1 2">DSM 102238</strain>
    </source>
</reference>
<evidence type="ECO:0000313" key="2">
    <source>
        <dbReference type="Proteomes" id="UP000542776"/>
    </source>
</evidence>
<gene>
    <name evidence="1" type="ORF">GGR04_004788</name>
</gene>
<proteinExistence type="predicted"/>
<dbReference type="EMBL" id="JACIEK010000038">
    <property type="protein sequence ID" value="MBB4000907.1"/>
    <property type="molecule type" value="Genomic_DNA"/>
</dbReference>
<protein>
    <submittedName>
        <fullName evidence="1">Uncharacterized protein</fullName>
    </submittedName>
</protein>
<organism evidence="1 2">
    <name type="scientific">Aureimonas pseudogalii</name>
    <dbReference type="NCBI Taxonomy" id="1744844"/>
    <lineage>
        <taxon>Bacteria</taxon>
        <taxon>Pseudomonadati</taxon>
        <taxon>Pseudomonadota</taxon>
        <taxon>Alphaproteobacteria</taxon>
        <taxon>Hyphomicrobiales</taxon>
        <taxon>Aurantimonadaceae</taxon>
        <taxon>Aureimonas</taxon>
    </lineage>
</organism>
<dbReference type="RefSeq" id="WP_183202997.1">
    <property type="nucleotide sequence ID" value="NZ_JACIEK010000038.1"/>
</dbReference>